<evidence type="ECO:0000313" key="2">
    <source>
        <dbReference type="EMBL" id="TRY78577.1"/>
    </source>
</evidence>
<sequence>WKKSRQDCVRKAPAIACAGPSQGIPPYLDWIVSMEKHDEKKAKLHIQSSIRALVSVQIRQTNLWDQSGTITLRGKSRDYRIRIPILEATSPKMTLQTTATPDLKQRHQVSQGDPSA</sequence>
<evidence type="ECO:0000256" key="1">
    <source>
        <dbReference type="SAM" id="MobiDB-lite"/>
    </source>
</evidence>
<feature type="non-terminal residue" evidence="2">
    <location>
        <position position="1"/>
    </location>
</feature>
<keyword evidence="3" id="KW-1185">Reference proteome</keyword>
<accession>A0A553PLL7</accession>
<protein>
    <submittedName>
        <fullName evidence="2">Uncharacterized protein</fullName>
    </submittedName>
</protein>
<feature type="region of interest" description="Disordered" evidence="1">
    <location>
        <begin position="94"/>
        <end position="116"/>
    </location>
</feature>
<evidence type="ECO:0000313" key="3">
    <source>
        <dbReference type="Proteomes" id="UP000318571"/>
    </source>
</evidence>
<comment type="caution">
    <text evidence="2">The sequence shown here is derived from an EMBL/GenBank/DDBJ whole genome shotgun (WGS) entry which is preliminary data.</text>
</comment>
<gene>
    <name evidence="2" type="ORF">TCAL_11224</name>
</gene>
<dbReference type="EMBL" id="VCGU01000003">
    <property type="protein sequence ID" value="TRY78577.1"/>
    <property type="molecule type" value="Genomic_DNA"/>
</dbReference>
<name>A0A553PLL7_TIGCA</name>
<proteinExistence type="predicted"/>
<dbReference type="AlphaFoldDB" id="A0A553PLL7"/>
<organism evidence="2 3">
    <name type="scientific">Tigriopus californicus</name>
    <name type="common">Marine copepod</name>
    <dbReference type="NCBI Taxonomy" id="6832"/>
    <lineage>
        <taxon>Eukaryota</taxon>
        <taxon>Metazoa</taxon>
        <taxon>Ecdysozoa</taxon>
        <taxon>Arthropoda</taxon>
        <taxon>Crustacea</taxon>
        <taxon>Multicrustacea</taxon>
        <taxon>Hexanauplia</taxon>
        <taxon>Copepoda</taxon>
        <taxon>Harpacticoida</taxon>
        <taxon>Harpacticidae</taxon>
        <taxon>Tigriopus</taxon>
    </lineage>
</organism>
<reference evidence="2 3" key="1">
    <citation type="journal article" date="2018" name="Nat. Ecol. Evol.">
        <title>Genomic signatures of mitonuclear coevolution across populations of Tigriopus californicus.</title>
        <authorList>
            <person name="Barreto F.S."/>
            <person name="Watson E.T."/>
            <person name="Lima T.G."/>
            <person name="Willett C.S."/>
            <person name="Edmands S."/>
            <person name="Li W."/>
            <person name="Burton R.S."/>
        </authorList>
    </citation>
    <scope>NUCLEOTIDE SEQUENCE [LARGE SCALE GENOMIC DNA]</scope>
    <source>
        <strain evidence="2 3">San Diego</strain>
    </source>
</reference>
<dbReference type="Proteomes" id="UP000318571">
    <property type="component" value="Chromosome 11"/>
</dbReference>
<feature type="non-terminal residue" evidence="2">
    <location>
        <position position="116"/>
    </location>
</feature>